<dbReference type="NCBIfam" id="NF008957">
    <property type="entry name" value="PRK12300.1"/>
    <property type="match status" value="1"/>
</dbReference>
<evidence type="ECO:0000256" key="2">
    <source>
        <dbReference type="ARBA" id="ARBA00013164"/>
    </source>
</evidence>
<dbReference type="InterPro" id="IPR009080">
    <property type="entry name" value="tRNAsynth_Ia_anticodon-bd"/>
</dbReference>
<gene>
    <name evidence="12" type="ORF">BD935_04985</name>
</gene>
<dbReference type="InterPro" id="IPR002300">
    <property type="entry name" value="aa-tRNA-synth_Ia"/>
</dbReference>
<evidence type="ECO:0000259" key="11">
    <source>
        <dbReference type="Pfam" id="PF08264"/>
    </source>
</evidence>
<evidence type="ECO:0000256" key="7">
    <source>
        <dbReference type="ARBA" id="ARBA00023146"/>
    </source>
</evidence>
<keyword evidence="7 9" id="KW-0030">Aminoacyl-tRNA synthetase</keyword>
<dbReference type="Pfam" id="PF08264">
    <property type="entry name" value="Anticodon_1"/>
    <property type="match status" value="1"/>
</dbReference>
<dbReference type="Gene3D" id="1.10.10.720">
    <property type="entry name" value="leucyl-tRNA synthetase"/>
    <property type="match status" value="1"/>
</dbReference>
<dbReference type="GO" id="GO:0006429">
    <property type="term" value="P:leucyl-tRNA aminoacylation"/>
    <property type="evidence" value="ECO:0007669"/>
    <property type="project" value="UniProtKB-UniRule"/>
</dbReference>
<proteinExistence type="inferred from homology"/>
<dbReference type="Pfam" id="PF00133">
    <property type="entry name" value="tRNA-synt_1"/>
    <property type="match status" value="1"/>
</dbReference>
<dbReference type="Gene3D" id="1.10.730.10">
    <property type="entry name" value="Isoleucyl-tRNA Synthetase, Domain 1"/>
    <property type="match status" value="1"/>
</dbReference>
<dbReference type="InterPro" id="IPR001412">
    <property type="entry name" value="aa-tRNA-synth_I_CS"/>
</dbReference>
<dbReference type="GO" id="GO:0005524">
    <property type="term" value="F:ATP binding"/>
    <property type="evidence" value="ECO:0007669"/>
    <property type="project" value="UniProtKB-KW"/>
</dbReference>
<dbReference type="PANTHER" id="PTHR45794:SF1">
    <property type="entry name" value="LEUCINE--TRNA LIGASE, CYTOPLASMIC"/>
    <property type="match status" value="1"/>
</dbReference>
<name>A0A1J5U3F8_9ARCH</name>
<protein>
    <recommendedName>
        <fullName evidence="2 8">Leucine--tRNA ligase</fullName>
        <ecNumber evidence="2 8">6.1.1.4</ecNumber>
    </recommendedName>
</protein>
<dbReference type="InterPro" id="IPR009008">
    <property type="entry name" value="Val/Leu/Ile-tRNA-synth_edit"/>
</dbReference>
<evidence type="ECO:0000256" key="3">
    <source>
        <dbReference type="ARBA" id="ARBA00022598"/>
    </source>
</evidence>
<evidence type="ECO:0000256" key="6">
    <source>
        <dbReference type="ARBA" id="ARBA00022917"/>
    </source>
</evidence>
<keyword evidence="6 9" id="KW-0648">Protein biosynthesis</keyword>
<dbReference type="SUPFAM" id="SSF47323">
    <property type="entry name" value="Anticodon-binding domain of a subclass of class I aminoacyl-tRNA synthetases"/>
    <property type="match status" value="1"/>
</dbReference>
<evidence type="ECO:0000256" key="9">
    <source>
        <dbReference type="RuleBase" id="RU363035"/>
    </source>
</evidence>
<feature type="domain" description="Methionyl/Valyl/Leucyl/Isoleucyl-tRNA synthetase anticodon-binding" evidence="11">
    <location>
        <begin position="700"/>
        <end position="825"/>
    </location>
</feature>
<dbReference type="GO" id="GO:0002161">
    <property type="term" value="F:aminoacyl-tRNA deacylase activity"/>
    <property type="evidence" value="ECO:0007669"/>
    <property type="project" value="InterPro"/>
</dbReference>
<dbReference type="Gene3D" id="3.30.2320.20">
    <property type="entry name" value="Class I aminoacyl-tRNA synthetases (RS)"/>
    <property type="match status" value="1"/>
</dbReference>
<dbReference type="NCBIfam" id="TIGR00395">
    <property type="entry name" value="leuS_arch"/>
    <property type="match status" value="1"/>
</dbReference>
<dbReference type="InterPro" id="IPR004493">
    <property type="entry name" value="Leu-tRNA-synth_Ia_arc/euk"/>
</dbReference>
<dbReference type="STRING" id="1888995.BD935_04985"/>
<feature type="domain" description="Aminoacyl-tRNA synthetase class Ia" evidence="10">
    <location>
        <begin position="9"/>
        <end position="660"/>
    </location>
</feature>
<evidence type="ECO:0000256" key="8">
    <source>
        <dbReference type="NCBIfam" id="TIGR00395"/>
    </source>
</evidence>
<dbReference type="EC" id="6.1.1.4" evidence="2 8"/>
<dbReference type="InterPro" id="IPR014729">
    <property type="entry name" value="Rossmann-like_a/b/a_fold"/>
</dbReference>
<dbReference type="AlphaFoldDB" id="A0A1J5U3F8"/>
<dbReference type="SUPFAM" id="SSF50677">
    <property type="entry name" value="ValRS/IleRS/LeuRS editing domain"/>
    <property type="match status" value="1"/>
</dbReference>
<evidence type="ECO:0000259" key="10">
    <source>
        <dbReference type="Pfam" id="PF00133"/>
    </source>
</evidence>
<evidence type="ECO:0000313" key="13">
    <source>
        <dbReference type="Proteomes" id="UP000183080"/>
    </source>
</evidence>
<accession>A0A1J5U3F8</accession>
<sequence>MNPKAIESKWQKKWTEAKAYESEPGGDKEKYFVNCPYPYMNGYLHLGHAFTYLRADMVSRYQRMQNKNVLFPFAFHCTGTPIVAAAQRVEEGEKTQIKALKQMGLSDTLIKKFSKPEEWTKHFPDKAITDLKNFGASIDWRRSFITTSLNPPYDAFIRWQFNKLLAGEYLIKGSFPVVWCPKRGTVVGDHDRLSGEGETPQEYTLLKFKGDDDYLVAATLRPETVFGQTNIWIDGEGTYAKAKVGNETWIMSEEMPSKLELQGHQVEVLGSVEGRDIIGKKYQAPEIHKELMVLPSKFCDASIGSGIVTSVPSDSPDDYQGLIDLQNSEKECKSWGIDFAEVSKLEPIAILDSGEMGTLPAPDLCKKLGIKDQTDRSKLEKAKQDLYLHSFNNGVMLESSGFISGKPVAEAREMVKTKLVENSEAIVYYELTGPVKSRWMADCKVKIVDNQWFLAYGDEKWTETTELALKSMELYPSKARNQFEYVLQWLNNWACVREKGLGTKLPWDDNWVIESLSDSTIYMAFYTVAHHLKDLDEDKLTDTLFEAIFGSGNTKEASEELGIPQADILDWRNEFNYWYPYDLRVSGKDLIQNHLSFSLYNHTAMFEKEMWPKGFAVNGWVLVDGEKMSKSKGNFFTLKELVTNYSADVVRFTLCNAGEGLDDPNWELSFAETAGKKLENWLNFVKENRGKGRRDSHPVDDWFRAIMSDTAYKATKASDRLKFRTSTRLLFFELPQYYKWYLQRVGEPNAEILHEYLSMITRGIAPVVPHIAEEAWSLLDEEGFVINQQFPKGKESDIGFLIGEDLIKQTLEDTKAILNIAKIEKPSEIVLITSPKWKWEAVQAAGDLADGRGQVKLNQLIGSFMPQIPNDSKKVGAEFLKKWVLKDIPSLGPEWQERYKVLIDEKAILESSIDFFSKIFDCPVSVINAENAVSRLEPKSKQSAPLRPAIFVS</sequence>
<dbReference type="InterPro" id="IPR013155">
    <property type="entry name" value="M/V/L/I-tRNA-synth_anticd-bd"/>
</dbReference>
<keyword evidence="5 9" id="KW-0067">ATP-binding</keyword>
<evidence type="ECO:0000313" key="12">
    <source>
        <dbReference type="EMBL" id="OIR20572.1"/>
    </source>
</evidence>
<evidence type="ECO:0000256" key="5">
    <source>
        <dbReference type="ARBA" id="ARBA00022840"/>
    </source>
</evidence>
<keyword evidence="4 9" id="KW-0547">Nucleotide-binding</keyword>
<evidence type="ECO:0000256" key="4">
    <source>
        <dbReference type="ARBA" id="ARBA00022741"/>
    </source>
</evidence>
<dbReference type="SUPFAM" id="SSF52374">
    <property type="entry name" value="Nucleotidylyl transferase"/>
    <property type="match status" value="1"/>
</dbReference>
<organism evidence="12 13">
    <name type="scientific">Marine Group III euryarchaeote CG-Epi1</name>
    <dbReference type="NCBI Taxonomy" id="1888995"/>
    <lineage>
        <taxon>Archaea</taxon>
        <taxon>Methanobacteriati</taxon>
        <taxon>Thermoplasmatota</taxon>
        <taxon>Thermoplasmata</taxon>
        <taxon>Candidatus Thermoprofundales</taxon>
    </lineage>
</organism>
<dbReference type="Proteomes" id="UP000183080">
    <property type="component" value="Unassembled WGS sequence"/>
</dbReference>
<dbReference type="PANTHER" id="PTHR45794">
    <property type="entry name" value="LEUCYL-TRNA SYNTHETASE"/>
    <property type="match status" value="1"/>
</dbReference>
<comment type="caution">
    <text evidence="12">The sequence shown here is derived from an EMBL/GenBank/DDBJ whole genome shotgun (WGS) entry which is preliminary data.</text>
</comment>
<dbReference type="EMBL" id="MIZA01000011">
    <property type="protein sequence ID" value="OIR20572.1"/>
    <property type="molecule type" value="Genomic_DNA"/>
</dbReference>
<comment type="similarity">
    <text evidence="1 9">Belongs to the class-I aminoacyl-tRNA synthetase family.</text>
</comment>
<dbReference type="GO" id="GO:0004823">
    <property type="term" value="F:leucine-tRNA ligase activity"/>
    <property type="evidence" value="ECO:0007669"/>
    <property type="project" value="UniProtKB-UniRule"/>
</dbReference>
<reference evidence="12 13" key="1">
    <citation type="submission" date="2016-08" db="EMBL/GenBank/DDBJ databases">
        <title>New Insights into Marine Group III Euryarchaeota, from dark to light.</title>
        <authorList>
            <person name="Haro-Moreno J.M."/>
            <person name="Rodriguez-Valera F."/>
            <person name="Lopez-Garcia P."/>
            <person name="Moreira D."/>
            <person name="Martin-Cuadrado A.B."/>
        </authorList>
    </citation>
    <scope>NUCLEOTIDE SEQUENCE [LARGE SCALE GENOMIC DNA]</scope>
    <source>
        <strain evidence="12">CG-Epi1</strain>
    </source>
</reference>
<keyword evidence="3 9" id="KW-0436">Ligase</keyword>
<evidence type="ECO:0000256" key="1">
    <source>
        <dbReference type="ARBA" id="ARBA00005594"/>
    </source>
</evidence>
<dbReference type="Gene3D" id="3.40.50.620">
    <property type="entry name" value="HUPs"/>
    <property type="match status" value="1"/>
</dbReference>
<dbReference type="Gene3D" id="3.90.740.10">
    <property type="entry name" value="Valyl/Leucyl/Isoleucyl-tRNA synthetase, editing domain"/>
    <property type="match status" value="1"/>
</dbReference>
<dbReference type="PROSITE" id="PS00178">
    <property type="entry name" value="AA_TRNA_LIGASE_I"/>
    <property type="match status" value="1"/>
</dbReference>